<evidence type="ECO:0000313" key="4">
    <source>
        <dbReference type="WormBase" id="SRAE_1000160200"/>
    </source>
</evidence>
<dbReference type="WormBase" id="SRAE_1000160200">
    <property type="protein sequence ID" value="SRP09989"/>
    <property type="gene ID" value="WBGene00258210"/>
</dbReference>
<name>A0A090L0N8_STRRB</name>
<proteinExistence type="predicted"/>
<gene>
    <name evidence="1 3 4" type="ORF">SRAE_1000160200</name>
</gene>
<evidence type="ECO:0000313" key="1">
    <source>
        <dbReference type="EMBL" id="CEF63340.1"/>
    </source>
</evidence>
<sequence>MSTKTGFRIQFDHQFFFNELNEKYQSEVAITAYPLSDLTNVSTSLYFPEIDSKLNNVGLVDNCLPDTWYYLCTEFSSLYREKKVIGNECGIYKTLSNTGDLVTSTLKKIDLINIGLDQIIFTIFTDTTFPIEYNFFLENQNVSYSYLTITEAYTFFAFKKSSFNITFTKLQSRFNYGKLCVLEKPLISGITIQGRSINSGSIFIKNCHFDSLQTTDYTLEQQASNCLDENKFCSANSSTHLKIFKIILLWFIQFIIYVKEYNFDKNMLNPKEPINKQRKLIYSAKDIPKWNISLLLGFQVRVAMY</sequence>
<evidence type="ECO:0000313" key="2">
    <source>
        <dbReference type="Proteomes" id="UP000035682"/>
    </source>
</evidence>
<keyword evidence="2" id="KW-1185">Reference proteome</keyword>
<organism evidence="1">
    <name type="scientific">Strongyloides ratti</name>
    <name type="common">Parasitic roundworm</name>
    <dbReference type="NCBI Taxonomy" id="34506"/>
    <lineage>
        <taxon>Eukaryota</taxon>
        <taxon>Metazoa</taxon>
        <taxon>Ecdysozoa</taxon>
        <taxon>Nematoda</taxon>
        <taxon>Chromadorea</taxon>
        <taxon>Rhabditida</taxon>
        <taxon>Tylenchina</taxon>
        <taxon>Panagrolaimomorpha</taxon>
        <taxon>Strongyloidoidea</taxon>
        <taxon>Strongyloididae</taxon>
        <taxon>Strongyloides</taxon>
    </lineage>
</organism>
<dbReference type="CTD" id="36375705"/>
<dbReference type="OrthoDB" id="5827321at2759"/>
<protein>
    <submittedName>
        <fullName evidence="1 3">Uncharacterized protein</fullName>
    </submittedName>
</protein>
<dbReference type="EMBL" id="LN609528">
    <property type="protein sequence ID" value="CEF63340.1"/>
    <property type="molecule type" value="Genomic_DNA"/>
</dbReference>
<dbReference type="WBParaSite" id="SRAE_1000160200.1">
    <property type="protein sequence ID" value="SRAE_1000160200.1"/>
    <property type="gene ID" value="WBGene00258210"/>
</dbReference>
<reference evidence="1 2" key="1">
    <citation type="submission" date="2014-09" db="EMBL/GenBank/DDBJ databases">
        <authorList>
            <person name="Martin A.A."/>
        </authorList>
    </citation>
    <scope>NUCLEOTIDE SEQUENCE</scope>
    <source>
        <strain evidence="2">ED321</strain>
        <strain evidence="1">ED321 Heterogonic</strain>
    </source>
</reference>
<dbReference type="RefSeq" id="XP_024502542.1">
    <property type="nucleotide sequence ID" value="XM_024648578.1"/>
</dbReference>
<accession>A0A090L0N8</accession>
<reference evidence="3" key="2">
    <citation type="submission" date="2020-12" db="UniProtKB">
        <authorList>
            <consortium name="WormBaseParasite"/>
        </authorList>
    </citation>
    <scope>IDENTIFICATION</scope>
</reference>
<dbReference type="AlphaFoldDB" id="A0A090L0N8"/>
<dbReference type="GeneID" id="36375705"/>
<dbReference type="OMA" id="MEASPYK"/>
<dbReference type="Proteomes" id="UP000035682">
    <property type="component" value="Unplaced"/>
</dbReference>
<evidence type="ECO:0000313" key="3">
    <source>
        <dbReference type="WBParaSite" id="SRAE_1000160200.1"/>
    </source>
</evidence>